<keyword evidence="1" id="KW-0175">Coiled coil</keyword>
<evidence type="ECO:0000256" key="1">
    <source>
        <dbReference type="SAM" id="Coils"/>
    </source>
</evidence>
<evidence type="ECO:0008006" key="4">
    <source>
        <dbReference type="Google" id="ProtNLM"/>
    </source>
</evidence>
<keyword evidence="3" id="KW-1185">Reference proteome</keyword>
<proteinExistence type="predicted"/>
<evidence type="ECO:0000313" key="2">
    <source>
        <dbReference type="EMBL" id="CAK7921513.1"/>
    </source>
</evidence>
<sequence length="293" mass="33503">MEYQQKSIANESVQKSNNPFLDSFPSSVSLSQMQQSILSNKYKVPSVANLKHDKFYSTNSSISGTLASAQSQSNVTGRTDATSCEDPATASGRWTEKIKNLETTCFQLKINLVRSRLECATKKRQNELLQSKSSEYKNQVNELLNRVRDLECEVNSLQSEKVLYEREFKYFSEECQYNRSLMETSHNEVSVHKVRIEELKNYIKGKSDFKTPAESHNSMANDSIQELPSSINIAILDAIDYNMGLQKESVGEKLTTSNQNIRKRKISKSSRMSNEENYSLPIPYVKNKYRKLI</sequence>
<gene>
    <name evidence="2" type="ORF">CAAN4_H15148</name>
</gene>
<protein>
    <recommendedName>
        <fullName evidence="4">SWI5-dependent HO expression protein 3</fullName>
    </recommendedName>
</protein>
<organism evidence="2 3">
    <name type="scientific">[Candida] anglica</name>
    <dbReference type="NCBI Taxonomy" id="148631"/>
    <lineage>
        <taxon>Eukaryota</taxon>
        <taxon>Fungi</taxon>
        <taxon>Dikarya</taxon>
        <taxon>Ascomycota</taxon>
        <taxon>Saccharomycotina</taxon>
        <taxon>Pichiomycetes</taxon>
        <taxon>Debaryomycetaceae</taxon>
        <taxon>Kurtzmaniella</taxon>
    </lineage>
</organism>
<reference evidence="2 3" key="1">
    <citation type="submission" date="2024-01" db="EMBL/GenBank/DDBJ databases">
        <authorList>
            <consortium name="Genoscope - CEA"/>
            <person name="William W."/>
        </authorList>
    </citation>
    <scope>NUCLEOTIDE SEQUENCE [LARGE SCALE GENOMIC DNA]</scope>
    <source>
        <strain evidence="2 3">29B2s-10</strain>
    </source>
</reference>
<accession>A0ABP0EL85</accession>
<name>A0ABP0EL85_9ASCO</name>
<dbReference type="EMBL" id="OZ004260">
    <property type="protein sequence ID" value="CAK7921513.1"/>
    <property type="molecule type" value="Genomic_DNA"/>
</dbReference>
<evidence type="ECO:0000313" key="3">
    <source>
        <dbReference type="Proteomes" id="UP001497600"/>
    </source>
</evidence>
<feature type="coiled-coil region" evidence="1">
    <location>
        <begin position="126"/>
        <end position="167"/>
    </location>
</feature>
<dbReference type="Proteomes" id="UP001497600">
    <property type="component" value="Chromosome H"/>
</dbReference>